<dbReference type="PANTHER" id="PTHR34301">
    <property type="entry name" value="DNA-BINDING PROTEIN-RELATED"/>
    <property type="match status" value="1"/>
</dbReference>
<evidence type="ECO:0000259" key="1">
    <source>
        <dbReference type="SMART" id="SM00382"/>
    </source>
</evidence>
<gene>
    <name evidence="2" type="ORF">GCM10023333_12600</name>
</gene>
<sequence length="451" mass="50254">MAIAGFTRIQVLERLYEVSSASQPIHSPERLFGRDAELEKLEDALHAPGRHAFIYGERGVGKSSLAHSVACQVQSSDNSPILVTAGPTATLVSILRDVHAQAQASCRASTVRVDKVSVGIAGLKYESQWQAEQQRLEVNDIGSALLMLNQLSTWHSTRPVVVIDEFDTIESSAEREMFGTLLKHLGDARSGVKLIFTGIGDSLNSLIGGHLSSTRQLHQVSLERLNWDGRYQIIDSVMEAFGLQLPDEIRFRMAGMSDGFPSYIHLMAENIVLAAHRADRVVESIDFDLFLIALDESVKSALETWRDGYDKATLGRPEHMAHLLWAAADSADHIRQTQHIEHSYSSICESLHVEPLGDAEFKREFAKLRKPSHGEILQRGLANRPGWFGFSESMMRGLVRMQAQLNGIVVDFERHFVSNTTTVKATAKHGYYQPLTQTEANVARLRREPTY</sequence>
<organism evidence="2 3">
    <name type="scientific">Ferrimonas pelagia</name>
    <dbReference type="NCBI Taxonomy" id="1177826"/>
    <lineage>
        <taxon>Bacteria</taxon>
        <taxon>Pseudomonadati</taxon>
        <taxon>Pseudomonadota</taxon>
        <taxon>Gammaproteobacteria</taxon>
        <taxon>Alteromonadales</taxon>
        <taxon>Ferrimonadaceae</taxon>
        <taxon>Ferrimonas</taxon>
    </lineage>
</organism>
<feature type="domain" description="AAA+ ATPase" evidence="1">
    <location>
        <begin position="48"/>
        <end position="295"/>
    </location>
</feature>
<dbReference type="InterPro" id="IPR041664">
    <property type="entry name" value="AAA_16"/>
</dbReference>
<dbReference type="CDD" id="cd00009">
    <property type="entry name" value="AAA"/>
    <property type="match status" value="1"/>
</dbReference>
<comment type="caution">
    <text evidence="2">The sequence shown here is derived from an EMBL/GenBank/DDBJ whole genome shotgun (WGS) entry which is preliminary data.</text>
</comment>
<dbReference type="SUPFAM" id="SSF52540">
    <property type="entry name" value="P-loop containing nucleoside triphosphate hydrolases"/>
    <property type="match status" value="1"/>
</dbReference>
<evidence type="ECO:0000313" key="2">
    <source>
        <dbReference type="EMBL" id="GAA4879965.1"/>
    </source>
</evidence>
<dbReference type="Proteomes" id="UP001499988">
    <property type="component" value="Unassembled WGS sequence"/>
</dbReference>
<proteinExistence type="predicted"/>
<dbReference type="InterPro" id="IPR003593">
    <property type="entry name" value="AAA+_ATPase"/>
</dbReference>
<name>A0ABP9EIA3_9GAMM</name>
<dbReference type="InterPro" id="IPR027417">
    <property type="entry name" value="P-loop_NTPase"/>
</dbReference>
<reference evidence="3" key="1">
    <citation type="journal article" date="2019" name="Int. J. Syst. Evol. Microbiol.">
        <title>The Global Catalogue of Microorganisms (GCM) 10K type strain sequencing project: providing services to taxonomists for standard genome sequencing and annotation.</title>
        <authorList>
            <consortium name="The Broad Institute Genomics Platform"/>
            <consortium name="The Broad Institute Genome Sequencing Center for Infectious Disease"/>
            <person name="Wu L."/>
            <person name="Ma J."/>
        </authorList>
    </citation>
    <scope>NUCLEOTIDE SEQUENCE [LARGE SCALE GENOMIC DNA]</scope>
    <source>
        <strain evidence="3">JCM 18401</strain>
    </source>
</reference>
<dbReference type="RefSeq" id="WP_345334500.1">
    <property type="nucleotide sequence ID" value="NZ_BAABJZ010000016.1"/>
</dbReference>
<accession>A0ABP9EIA3</accession>
<keyword evidence="3" id="KW-1185">Reference proteome</keyword>
<dbReference type="EMBL" id="BAABJZ010000016">
    <property type="protein sequence ID" value="GAA4879965.1"/>
    <property type="molecule type" value="Genomic_DNA"/>
</dbReference>
<dbReference type="Gene3D" id="3.40.50.300">
    <property type="entry name" value="P-loop containing nucleotide triphosphate hydrolases"/>
    <property type="match status" value="1"/>
</dbReference>
<dbReference type="Pfam" id="PF13191">
    <property type="entry name" value="AAA_16"/>
    <property type="match status" value="1"/>
</dbReference>
<dbReference type="SMART" id="SM00382">
    <property type="entry name" value="AAA"/>
    <property type="match status" value="1"/>
</dbReference>
<dbReference type="PANTHER" id="PTHR34301:SF8">
    <property type="entry name" value="ATPASE DOMAIN-CONTAINING PROTEIN"/>
    <property type="match status" value="1"/>
</dbReference>
<protein>
    <submittedName>
        <fullName evidence="2">AAA family ATPase</fullName>
    </submittedName>
</protein>
<evidence type="ECO:0000313" key="3">
    <source>
        <dbReference type="Proteomes" id="UP001499988"/>
    </source>
</evidence>